<name>A0A9W7WEI5_TRIRA</name>
<evidence type="ECO:0000313" key="3">
    <source>
        <dbReference type="Proteomes" id="UP001059041"/>
    </source>
</evidence>
<gene>
    <name evidence="2" type="ORF">IRJ41_017928</name>
</gene>
<feature type="non-terminal residue" evidence="2">
    <location>
        <position position="97"/>
    </location>
</feature>
<sequence>VRCRPPDTCSTLIRDNALKEGLPVVGTSASSSPVWGRRDLDKPKEKRSEAVLLSDPEGGRKRQPNISSAEHTGVEPWLDNRWNFLIFHRAQCEYHFW</sequence>
<feature type="compositionally biased region" description="Basic and acidic residues" evidence="1">
    <location>
        <begin position="36"/>
        <end position="49"/>
    </location>
</feature>
<dbReference type="AlphaFoldDB" id="A0A9W7WEI5"/>
<dbReference type="EMBL" id="JAFHDT010000019">
    <property type="protein sequence ID" value="KAI7796144.1"/>
    <property type="molecule type" value="Genomic_DNA"/>
</dbReference>
<feature type="region of interest" description="Disordered" evidence="1">
    <location>
        <begin position="24"/>
        <end position="72"/>
    </location>
</feature>
<reference evidence="2" key="1">
    <citation type="submission" date="2021-02" db="EMBL/GenBank/DDBJ databases">
        <title>Comparative genomics reveals that relaxation of natural selection precedes convergent phenotypic evolution of cavefish.</title>
        <authorList>
            <person name="Peng Z."/>
        </authorList>
    </citation>
    <scope>NUCLEOTIDE SEQUENCE</scope>
    <source>
        <tissue evidence="2">Muscle</tissue>
    </source>
</reference>
<organism evidence="2 3">
    <name type="scientific">Triplophysa rosa</name>
    <name type="common">Cave loach</name>
    <dbReference type="NCBI Taxonomy" id="992332"/>
    <lineage>
        <taxon>Eukaryota</taxon>
        <taxon>Metazoa</taxon>
        <taxon>Chordata</taxon>
        <taxon>Craniata</taxon>
        <taxon>Vertebrata</taxon>
        <taxon>Euteleostomi</taxon>
        <taxon>Actinopterygii</taxon>
        <taxon>Neopterygii</taxon>
        <taxon>Teleostei</taxon>
        <taxon>Ostariophysi</taxon>
        <taxon>Cypriniformes</taxon>
        <taxon>Nemacheilidae</taxon>
        <taxon>Triplophysa</taxon>
    </lineage>
</organism>
<comment type="caution">
    <text evidence="2">The sequence shown here is derived from an EMBL/GenBank/DDBJ whole genome shotgun (WGS) entry which is preliminary data.</text>
</comment>
<protein>
    <submittedName>
        <fullName evidence="2">Uncharacterized protein</fullName>
    </submittedName>
</protein>
<keyword evidence="3" id="KW-1185">Reference proteome</keyword>
<evidence type="ECO:0000256" key="1">
    <source>
        <dbReference type="SAM" id="MobiDB-lite"/>
    </source>
</evidence>
<evidence type="ECO:0000313" key="2">
    <source>
        <dbReference type="EMBL" id="KAI7796144.1"/>
    </source>
</evidence>
<proteinExistence type="predicted"/>
<dbReference type="Proteomes" id="UP001059041">
    <property type="component" value="Linkage Group LG19"/>
</dbReference>
<accession>A0A9W7WEI5</accession>